<sequence length="314" mass="35301">MSAKKTTQKKPTAAALMRAIQLKHVKDDSPAVPLGKQDASTQTEPNESAEANDNLNVKMNKCLLMLSHLNTKVDALGANQYQQQGSSSDRFSVKLSKVNFQPVKSLVDFEALEDRCRDEAFVKATVASIGHIHGHHRYTGQGATVSLRIIDHFFSRDFLMKCSWTGASRSSGNEPSKRQKIAFMKYDRSIDLFYQTVLYSDPTYTIDECKSFLHRCLKNASQRFAEVSGTRKPVSRKRKRLATGEDREESTEDDPDGDESGDIVIENHKIEEREQDYDDGSPAETSGNTSWQVEFLENNADEEDVPLQLVKSEN</sequence>
<dbReference type="Proteomes" id="UP000069940">
    <property type="component" value="Unassembled WGS sequence"/>
</dbReference>
<reference evidence="4" key="1">
    <citation type="journal article" date="2015" name="Proc. Natl. Acad. Sci. U.S.A.">
        <title>Genome sequence of the Asian Tiger mosquito, Aedes albopictus, reveals insights into its biology, genetics, and evolution.</title>
        <authorList>
            <person name="Chen X.G."/>
            <person name="Jiang X."/>
            <person name="Gu J."/>
            <person name="Xu M."/>
            <person name="Wu Y."/>
            <person name="Deng Y."/>
            <person name="Zhang C."/>
            <person name="Bonizzoni M."/>
            <person name="Dermauw W."/>
            <person name="Vontas J."/>
            <person name="Armbruster P."/>
            <person name="Huang X."/>
            <person name="Yang Y."/>
            <person name="Zhang H."/>
            <person name="He W."/>
            <person name="Peng H."/>
            <person name="Liu Y."/>
            <person name="Wu K."/>
            <person name="Chen J."/>
            <person name="Lirakis M."/>
            <person name="Topalis P."/>
            <person name="Van Leeuwen T."/>
            <person name="Hall A.B."/>
            <person name="Jiang X."/>
            <person name="Thorpe C."/>
            <person name="Mueller R.L."/>
            <person name="Sun C."/>
            <person name="Waterhouse R.M."/>
            <person name="Yan G."/>
            <person name="Tu Z.J."/>
            <person name="Fang X."/>
            <person name="James A.A."/>
        </authorList>
    </citation>
    <scope>NUCLEOTIDE SEQUENCE [LARGE SCALE GENOMIC DNA]</scope>
    <source>
        <strain evidence="4">Foshan</strain>
    </source>
</reference>
<evidence type="ECO:0000313" key="3">
    <source>
        <dbReference type="EnsemblMetazoa" id="AALFPA23_001978.P1555"/>
    </source>
</evidence>
<dbReference type="GeneID" id="109429967"/>
<name>A0ABM1XQW5_AEDAL</name>
<evidence type="ECO:0000259" key="2">
    <source>
        <dbReference type="Pfam" id="PF16064"/>
    </source>
</evidence>
<dbReference type="RefSeq" id="XP_019561511.2">
    <property type="nucleotide sequence ID" value="XM_019705966.3"/>
</dbReference>
<proteinExistence type="predicted"/>
<feature type="region of interest" description="Disordered" evidence="1">
    <location>
        <begin position="26"/>
        <end position="53"/>
    </location>
</feature>
<evidence type="ECO:0000256" key="1">
    <source>
        <dbReference type="SAM" id="MobiDB-lite"/>
    </source>
</evidence>
<dbReference type="EnsemblMetazoa" id="AALFPA23_001978.R1555">
    <property type="protein sequence ID" value="AALFPA23_001978.P1555"/>
    <property type="gene ID" value="AALFPA23_001978"/>
</dbReference>
<accession>A0ABM1XQW5</accession>
<protein>
    <recommendedName>
        <fullName evidence="2">DUF4806 domain-containing protein</fullName>
    </recommendedName>
</protein>
<reference evidence="3" key="2">
    <citation type="submission" date="2025-05" db="UniProtKB">
        <authorList>
            <consortium name="EnsemblMetazoa"/>
        </authorList>
    </citation>
    <scope>IDENTIFICATION</scope>
    <source>
        <strain evidence="3">Foshan</strain>
    </source>
</reference>
<dbReference type="Pfam" id="PF16064">
    <property type="entry name" value="DUF4806"/>
    <property type="match status" value="1"/>
</dbReference>
<feature type="compositionally biased region" description="Polar residues" evidence="1">
    <location>
        <begin position="283"/>
        <end position="292"/>
    </location>
</feature>
<feature type="region of interest" description="Disordered" evidence="1">
    <location>
        <begin position="227"/>
        <end position="314"/>
    </location>
</feature>
<feature type="domain" description="DUF4806" evidence="2">
    <location>
        <begin position="101"/>
        <end position="195"/>
    </location>
</feature>
<evidence type="ECO:0000313" key="4">
    <source>
        <dbReference type="Proteomes" id="UP000069940"/>
    </source>
</evidence>
<feature type="compositionally biased region" description="Acidic residues" evidence="1">
    <location>
        <begin position="246"/>
        <end position="261"/>
    </location>
</feature>
<dbReference type="InterPro" id="IPR032071">
    <property type="entry name" value="DUF4806"/>
</dbReference>
<keyword evidence="4" id="KW-1185">Reference proteome</keyword>
<feature type="compositionally biased region" description="Polar residues" evidence="1">
    <location>
        <begin position="38"/>
        <end position="53"/>
    </location>
</feature>
<organism evidence="3 4">
    <name type="scientific">Aedes albopictus</name>
    <name type="common">Asian tiger mosquito</name>
    <name type="synonym">Stegomyia albopicta</name>
    <dbReference type="NCBI Taxonomy" id="7160"/>
    <lineage>
        <taxon>Eukaryota</taxon>
        <taxon>Metazoa</taxon>
        <taxon>Ecdysozoa</taxon>
        <taxon>Arthropoda</taxon>
        <taxon>Hexapoda</taxon>
        <taxon>Insecta</taxon>
        <taxon>Pterygota</taxon>
        <taxon>Neoptera</taxon>
        <taxon>Endopterygota</taxon>
        <taxon>Diptera</taxon>
        <taxon>Nematocera</taxon>
        <taxon>Culicoidea</taxon>
        <taxon>Culicidae</taxon>
        <taxon>Culicinae</taxon>
        <taxon>Aedini</taxon>
        <taxon>Aedes</taxon>
        <taxon>Stegomyia</taxon>
    </lineage>
</organism>